<reference evidence="4" key="1">
    <citation type="journal article" date="2020" name="mSystems">
        <title>Genome- and Community-Level Interaction Insights into Carbon Utilization and Element Cycling Functions of Hydrothermarchaeota in Hydrothermal Sediment.</title>
        <authorList>
            <person name="Zhou Z."/>
            <person name="Liu Y."/>
            <person name="Xu W."/>
            <person name="Pan J."/>
            <person name="Luo Z.H."/>
            <person name="Li M."/>
        </authorList>
    </citation>
    <scope>NUCLEOTIDE SEQUENCE [LARGE SCALE GENOMIC DNA]</scope>
    <source>
        <strain evidence="4">SpSt-1135</strain>
    </source>
</reference>
<dbReference type="InterPro" id="IPR050612">
    <property type="entry name" value="Prok_Mopterin_Oxidored"/>
</dbReference>
<gene>
    <name evidence="4" type="ORF">ENM99_03780</name>
</gene>
<dbReference type="GO" id="GO:0016491">
    <property type="term" value="F:oxidoreductase activity"/>
    <property type="evidence" value="ECO:0007669"/>
    <property type="project" value="InterPro"/>
</dbReference>
<keyword evidence="2" id="KW-0479">Metal-binding</keyword>
<dbReference type="InterPro" id="IPR009010">
    <property type="entry name" value="Asp_de-COase-like_dom_sf"/>
</dbReference>
<dbReference type="EMBL" id="DRZX01000186">
    <property type="protein sequence ID" value="HHS48962.1"/>
    <property type="molecule type" value="Genomic_DNA"/>
</dbReference>
<evidence type="ECO:0000313" key="4">
    <source>
        <dbReference type="EMBL" id="HHS48962.1"/>
    </source>
</evidence>
<feature type="non-terminal residue" evidence="4">
    <location>
        <position position="1"/>
    </location>
</feature>
<protein>
    <recommendedName>
        <fullName evidence="3">Molybdopterin dinucleotide-binding domain-containing protein</fullName>
    </recommendedName>
</protein>
<evidence type="ECO:0000256" key="1">
    <source>
        <dbReference type="ARBA" id="ARBA00023004"/>
    </source>
</evidence>
<keyword evidence="2" id="KW-0411">Iron-sulfur</keyword>
<accession>A0A7C6A7J6</accession>
<name>A0A7C6A7J6_DESAE</name>
<dbReference type="InterPro" id="IPR006657">
    <property type="entry name" value="MoPterin_dinucl-bd_dom"/>
</dbReference>
<dbReference type="Pfam" id="PF01568">
    <property type="entry name" value="Molydop_binding"/>
    <property type="match status" value="1"/>
</dbReference>
<dbReference type="Proteomes" id="UP000886400">
    <property type="component" value="Unassembled WGS sequence"/>
</dbReference>
<dbReference type="PANTHER" id="PTHR43742:SF6">
    <property type="entry name" value="OXIDOREDUCTASE YYAE-RELATED"/>
    <property type="match status" value="1"/>
</dbReference>
<organism evidence="4">
    <name type="scientific">Desulfurella acetivorans</name>
    <dbReference type="NCBI Taxonomy" id="33002"/>
    <lineage>
        <taxon>Bacteria</taxon>
        <taxon>Pseudomonadati</taxon>
        <taxon>Campylobacterota</taxon>
        <taxon>Desulfurellia</taxon>
        <taxon>Desulfurellales</taxon>
        <taxon>Desulfurellaceae</taxon>
        <taxon>Desulfurella</taxon>
    </lineage>
</organism>
<dbReference type="GO" id="GO:0051536">
    <property type="term" value="F:iron-sulfur cluster binding"/>
    <property type="evidence" value="ECO:0007669"/>
    <property type="project" value="UniProtKB-KW"/>
</dbReference>
<sequence length="121" mass="13497">STFAHIEHLRKKSHAPSVKINPVDASRYGIKDNDDVEVFNDQGSCILKAVVCEDVKEGVLISRGLYWAFDYINKQPINALTSDKTSDIGRGCIFFNGGKIRKALATFFCCKISKNCILIVR</sequence>
<feature type="domain" description="Molybdopterin dinucleotide-binding" evidence="3">
    <location>
        <begin position="3"/>
        <end position="92"/>
    </location>
</feature>
<comment type="caution">
    <text evidence="4">The sequence shown here is derived from an EMBL/GenBank/DDBJ whole genome shotgun (WGS) entry which is preliminary data.</text>
</comment>
<dbReference type="AlphaFoldDB" id="A0A7C6A7J6"/>
<keyword evidence="1" id="KW-0408">Iron</keyword>
<dbReference type="PANTHER" id="PTHR43742">
    <property type="entry name" value="TRIMETHYLAMINE-N-OXIDE REDUCTASE"/>
    <property type="match status" value="1"/>
</dbReference>
<evidence type="ECO:0000256" key="2">
    <source>
        <dbReference type="ARBA" id="ARBA00023014"/>
    </source>
</evidence>
<proteinExistence type="predicted"/>
<dbReference type="SUPFAM" id="SSF50692">
    <property type="entry name" value="ADC-like"/>
    <property type="match status" value="1"/>
</dbReference>
<dbReference type="Gene3D" id="2.40.40.20">
    <property type="match status" value="1"/>
</dbReference>
<dbReference type="GO" id="GO:0043546">
    <property type="term" value="F:molybdopterin cofactor binding"/>
    <property type="evidence" value="ECO:0007669"/>
    <property type="project" value="InterPro"/>
</dbReference>
<evidence type="ECO:0000259" key="3">
    <source>
        <dbReference type="Pfam" id="PF01568"/>
    </source>
</evidence>